<dbReference type="AlphaFoldDB" id="X1LHB2"/>
<comment type="caution">
    <text evidence="1">The sequence shown here is derived from an EMBL/GenBank/DDBJ whole genome shotgun (WGS) entry which is preliminary data.</text>
</comment>
<sequence length="71" mass="8393">KQGVFLLFGYGKYHIVALVATMELPVLFKKIDEFSRDFENKFSKELKTFQGNVSRFVPTKNLIKKYFKQKI</sequence>
<protein>
    <recommendedName>
        <fullName evidence="2">Longin domain-containing protein</fullName>
    </recommendedName>
</protein>
<dbReference type="EMBL" id="BARU01046433">
    <property type="protein sequence ID" value="GAI01775.1"/>
    <property type="molecule type" value="Genomic_DNA"/>
</dbReference>
<organism evidence="1">
    <name type="scientific">marine sediment metagenome</name>
    <dbReference type="NCBI Taxonomy" id="412755"/>
    <lineage>
        <taxon>unclassified sequences</taxon>
        <taxon>metagenomes</taxon>
        <taxon>ecological metagenomes</taxon>
    </lineage>
</organism>
<reference evidence="1" key="1">
    <citation type="journal article" date="2014" name="Front. Microbiol.">
        <title>High frequency of phylogenetically diverse reductive dehalogenase-homologous genes in deep subseafloor sedimentary metagenomes.</title>
        <authorList>
            <person name="Kawai M."/>
            <person name="Futagami T."/>
            <person name="Toyoda A."/>
            <person name="Takaki Y."/>
            <person name="Nishi S."/>
            <person name="Hori S."/>
            <person name="Arai W."/>
            <person name="Tsubouchi T."/>
            <person name="Morono Y."/>
            <person name="Uchiyama I."/>
            <person name="Ito T."/>
            <person name="Fujiyama A."/>
            <person name="Inagaki F."/>
            <person name="Takami H."/>
        </authorList>
    </citation>
    <scope>NUCLEOTIDE SEQUENCE</scope>
    <source>
        <strain evidence="1">Expedition CK06-06</strain>
    </source>
</reference>
<accession>X1LHB2</accession>
<feature type="non-terminal residue" evidence="1">
    <location>
        <position position="1"/>
    </location>
</feature>
<evidence type="ECO:0000313" key="1">
    <source>
        <dbReference type="EMBL" id="GAI01775.1"/>
    </source>
</evidence>
<name>X1LHB2_9ZZZZ</name>
<evidence type="ECO:0008006" key="2">
    <source>
        <dbReference type="Google" id="ProtNLM"/>
    </source>
</evidence>
<proteinExistence type="predicted"/>
<gene>
    <name evidence="1" type="ORF">S03H2_70045</name>
</gene>